<dbReference type="Gene3D" id="3.90.79.10">
    <property type="entry name" value="Nucleoside Triphosphate Pyrophosphohydrolase"/>
    <property type="match status" value="1"/>
</dbReference>
<dbReference type="InterPro" id="IPR020084">
    <property type="entry name" value="NUDIX_hydrolase_CS"/>
</dbReference>
<dbReference type="OrthoDB" id="5417595at2"/>
<reference evidence="4 5" key="1">
    <citation type="submission" date="2017-04" db="EMBL/GenBank/DDBJ databases">
        <authorList>
            <person name="Afonso C.L."/>
            <person name="Miller P.J."/>
            <person name="Scott M.A."/>
            <person name="Spackman E."/>
            <person name="Goraichik I."/>
            <person name="Dimitrov K.M."/>
            <person name="Suarez D.L."/>
            <person name="Swayne D.E."/>
        </authorList>
    </citation>
    <scope>NUCLEOTIDE SEQUENCE [LARGE SCALE GENOMIC DNA]</scope>
    <source>
        <strain evidence="4 5">DSM 13146</strain>
    </source>
</reference>
<evidence type="ECO:0000313" key="4">
    <source>
        <dbReference type="EMBL" id="SMC27158.1"/>
    </source>
</evidence>
<dbReference type="InterPro" id="IPR020476">
    <property type="entry name" value="Nudix_hydrolase"/>
</dbReference>
<dbReference type="EMBL" id="FWXF01000020">
    <property type="protein sequence ID" value="SMC27158.1"/>
    <property type="molecule type" value="Genomic_DNA"/>
</dbReference>
<keyword evidence="5" id="KW-1185">Reference proteome</keyword>
<evidence type="ECO:0000256" key="2">
    <source>
        <dbReference type="RuleBase" id="RU003476"/>
    </source>
</evidence>
<gene>
    <name evidence="4" type="ORF">SAMN02746041_02887</name>
</gene>
<accession>A0A1W1XUG8</accession>
<dbReference type="STRING" id="1121390.SAMN02746041_02887"/>
<dbReference type="GO" id="GO:0016787">
    <property type="term" value="F:hydrolase activity"/>
    <property type="evidence" value="ECO:0007669"/>
    <property type="project" value="UniProtKB-KW"/>
</dbReference>
<evidence type="ECO:0000259" key="3">
    <source>
        <dbReference type="PROSITE" id="PS51462"/>
    </source>
</evidence>
<dbReference type="RefSeq" id="WP_084058795.1">
    <property type="nucleotide sequence ID" value="NZ_FWXF01000020.1"/>
</dbReference>
<name>A0A1W1XUG8_9BACT</name>
<dbReference type="SUPFAM" id="SSF55811">
    <property type="entry name" value="Nudix"/>
    <property type="match status" value="1"/>
</dbReference>
<dbReference type="Pfam" id="PF00293">
    <property type="entry name" value="NUDIX"/>
    <property type="match status" value="1"/>
</dbReference>
<protein>
    <submittedName>
        <fullName evidence="4">ADP-ribose pyrophosphatase YjhB, NUDIX family</fullName>
    </submittedName>
</protein>
<dbReference type="PROSITE" id="PS00893">
    <property type="entry name" value="NUDIX_BOX"/>
    <property type="match status" value="1"/>
</dbReference>
<dbReference type="PROSITE" id="PS51462">
    <property type="entry name" value="NUDIX"/>
    <property type="match status" value="1"/>
</dbReference>
<sequence>MAYRYCPHCGERLGENASGRPWCSRCRKVFYRNPTVGVAVIVLEAQRLLLVCRRGSYDGQWCIPCGHVEWGEDIRRAARRELWEETGLEVDVGPVFAVHSNFHDPRHLTVGIWFWGTRRGGHLAAGSDAREAAFFPLESLPEPLAFPTDRRVCQKLHRWLQDGRLKAWLRLMESDGQSAMDGR</sequence>
<dbReference type="CDD" id="cd04678">
    <property type="entry name" value="NUDIX_MTH2_Nudt15"/>
    <property type="match status" value="1"/>
</dbReference>
<dbReference type="PANTHER" id="PTHR43736:SF1">
    <property type="entry name" value="DIHYDRONEOPTERIN TRIPHOSPHATE DIPHOSPHATASE"/>
    <property type="match status" value="1"/>
</dbReference>
<evidence type="ECO:0000256" key="1">
    <source>
        <dbReference type="ARBA" id="ARBA00022801"/>
    </source>
</evidence>
<dbReference type="PRINTS" id="PR00502">
    <property type="entry name" value="NUDIXFAMILY"/>
</dbReference>
<dbReference type="InterPro" id="IPR000086">
    <property type="entry name" value="NUDIX_hydrolase_dom"/>
</dbReference>
<organism evidence="4 5">
    <name type="scientific">Desulfacinum hydrothermale DSM 13146</name>
    <dbReference type="NCBI Taxonomy" id="1121390"/>
    <lineage>
        <taxon>Bacteria</taxon>
        <taxon>Pseudomonadati</taxon>
        <taxon>Thermodesulfobacteriota</taxon>
        <taxon>Syntrophobacteria</taxon>
        <taxon>Syntrophobacterales</taxon>
        <taxon>Syntrophobacteraceae</taxon>
        <taxon>Desulfacinum</taxon>
    </lineage>
</organism>
<dbReference type="PANTHER" id="PTHR43736">
    <property type="entry name" value="ADP-RIBOSE PYROPHOSPHATASE"/>
    <property type="match status" value="1"/>
</dbReference>
<comment type="similarity">
    <text evidence="2">Belongs to the Nudix hydrolase family.</text>
</comment>
<dbReference type="InterPro" id="IPR015797">
    <property type="entry name" value="NUDIX_hydrolase-like_dom_sf"/>
</dbReference>
<proteinExistence type="inferred from homology"/>
<dbReference type="AlphaFoldDB" id="A0A1W1XUG8"/>
<dbReference type="Proteomes" id="UP000192783">
    <property type="component" value="Unassembled WGS sequence"/>
</dbReference>
<keyword evidence="1 2" id="KW-0378">Hydrolase</keyword>
<feature type="domain" description="Nudix hydrolase" evidence="3">
    <location>
        <begin position="31"/>
        <end position="157"/>
    </location>
</feature>
<evidence type="ECO:0000313" key="5">
    <source>
        <dbReference type="Proteomes" id="UP000192783"/>
    </source>
</evidence>